<dbReference type="PANTHER" id="PTHR28055">
    <property type="entry name" value="ALTERED INHERITANCE OF MITOCHONDRIA PROTEIN 41, MITOCHONDRIAL"/>
    <property type="match status" value="1"/>
</dbReference>
<dbReference type="GO" id="GO:0016884">
    <property type="term" value="F:carbon-nitrogen ligase activity, with glutamine as amido-N-donor"/>
    <property type="evidence" value="ECO:0007669"/>
    <property type="project" value="InterPro"/>
</dbReference>
<accession>A0A9D0Z021</accession>
<dbReference type="AlphaFoldDB" id="A0A9D0Z021"/>
<dbReference type="InterPro" id="IPR042184">
    <property type="entry name" value="YqeY/Aim41_N"/>
</dbReference>
<reference evidence="1" key="2">
    <citation type="journal article" date="2021" name="PeerJ">
        <title>Extensive microbial diversity within the chicken gut microbiome revealed by metagenomics and culture.</title>
        <authorList>
            <person name="Gilroy R."/>
            <person name="Ravi A."/>
            <person name="Getino M."/>
            <person name="Pursley I."/>
            <person name="Horton D.L."/>
            <person name="Alikhan N.F."/>
            <person name="Baker D."/>
            <person name="Gharbi K."/>
            <person name="Hall N."/>
            <person name="Watson M."/>
            <person name="Adriaenssens E.M."/>
            <person name="Foster-Nyarko E."/>
            <person name="Jarju S."/>
            <person name="Secka A."/>
            <person name="Antonio M."/>
            <person name="Oren A."/>
            <person name="Chaudhuri R.R."/>
            <person name="La Ragione R."/>
            <person name="Hildebrand F."/>
            <person name="Pallen M.J."/>
        </authorList>
    </citation>
    <scope>NUCLEOTIDE SEQUENCE</scope>
    <source>
        <strain evidence="1">CHK165-10780</strain>
    </source>
</reference>
<dbReference type="Gene3D" id="1.10.1510.10">
    <property type="entry name" value="Uncharacterised protein YqeY/AIM41 PF09424, N-terminal domain"/>
    <property type="match status" value="1"/>
</dbReference>
<proteinExistence type="predicted"/>
<reference evidence="1" key="1">
    <citation type="submission" date="2020-10" db="EMBL/GenBank/DDBJ databases">
        <authorList>
            <person name="Gilroy R."/>
        </authorList>
    </citation>
    <scope>NUCLEOTIDE SEQUENCE</scope>
    <source>
        <strain evidence="1">CHK165-10780</strain>
    </source>
</reference>
<organism evidence="1 2">
    <name type="scientific">Candidatus Faecenecus gallistercoris</name>
    <dbReference type="NCBI Taxonomy" id="2840793"/>
    <lineage>
        <taxon>Bacteria</taxon>
        <taxon>Bacillati</taxon>
        <taxon>Bacillota</taxon>
        <taxon>Bacillota incertae sedis</taxon>
        <taxon>Candidatus Faecenecus</taxon>
    </lineage>
</organism>
<dbReference type="InterPro" id="IPR003789">
    <property type="entry name" value="Asn/Gln_tRNA_amidoTrase-B-like"/>
</dbReference>
<sequence>MLKDRIYQDIVAAMKAKDKDKLSVLRMLKGSLQLENINKGKELTDDVVIDVISREIKQRKESIAEFTKGGREDLANETAKEIDILKAYLPEQLSEEEIEKIIDQVFASVAPTSAKDMGKVMKEVTPLVKGKADMSHVSALIKERLN</sequence>
<dbReference type="InterPro" id="IPR023168">
    <property type="entry name" value="GatB_Yqey_C_2"/>
</dbReference>
<name>A0A9D0Z021_9FIRM</name>
<evidence type="ECO:0000313" key="1">
    <source>
        <dbReference type="EMBL" id="HIQ64974.1"/>
    </source>
</evidence>
<dbReference type="Gene3D" id="1.10.10.410">
    <property type="match status" value="1"/>
</dbReference>
<dbReference type="Proteomes" id="UP000886725">
    <property type="component" value="Unassembled WGS sequence"/>
</dbReference>
<comment type="caution">
    <text evidence="1">The sequence shown here is derived from an EMBL/GenBank/DDBJ whole genome shotgun (WGS) entry which is preliminary data.</text>
</comment>
<evidence type="ECO:0000313" key="2">
    <source>
        <dbReference type="Proteomes" id="UP000886725"/>
    </source>
</evidence>
<dbReference type="InterPro" id="IPR019004">
    <property type="entry name" value="YqeY/Aim41"/>
</dbReference>
<dbReference type="SUPFAM" id="SSF89095">
    <property type="entry name" value="GatB/YqeY motif"/>
    <property type="match status" value="1"/>
</dbReference>
<dbReference type="EMBL" id="DVFU01000085">
    <property type="protein sequence ID" value="HIQ64974.1"/>
    <property type="molecule type" value="Genomic_DNA"/>
</dbReference>
<dbReference type="Pfam" id="PF09424">
    <property type="entry name" value="YqeY"/>
    <property type="match status" value="1"/>
</dbReference>
<protein>
    <submittedName>
        <fullName evidence="1">GatB/YqeY domain-containing protein</fullName>
    </submittedName>
</protein>
<gene>
    <name evidence="1" type="ORF">IAC85_04460</name>
</gene>
<dbReference type="PANTHER" id="PTHR28055:SF1">
    <property type="entry name" value="ALTERED INHERITANCE OF MITOCHONDRIA PROTEIN 41, MITOCHONDRIAL"/>
    <property type="match status" value="1"/>
</dbReference>